<evidence type="ECO:0000313" key="3">
    <source>
        <dbReference type="Proteomes" id="UP001595075"/>
    </source>
</evidence>
<comment type="caution">
    <text evidence="2">The sequence shown here is derived from an EMBL/GenBank/DDBJ whole genome shotgun (WGS) entry which is preliminary data.</text>
</comment>
<dbReference type="Gene3D" id="3.90.79.10">
    <property type="entry name" value="Nucleoside Triphosphate Pyrophosphohydrolase"/>
    <property type="match status" value="1"/>
</dbReference>
<sequence length="193" mass="21812">MAVPQSLDESMYPLDLSQEEFCAHLYTTQNRKFDKLVVGAAIIKYVARHDSECMEPQILLLKRSATEIYYPNVFEVPGGNVDPDDPNIKAAVCREVREETGLEVTKVLVRLPDMIYFTEKKIEGNDGTTSLAKKACIQLNFGVEVDLSQDFQVNPDEHSTGVWADRKMLGELEMTAEMKDLVETSLNQFTNKD</sequence>
<gene>
    <name evidence="2" type="ORF">VTL71DRAFT_9362</name>
</gene>
<dbReference type="Pfam" id="PF00293">
    <property type="entry name" value="NUDIX"/>
    <property type="match status" value="1"/>
</dbReference>
<dbReference type="CDD" id="cd02883">
    <property type="entry name" value="NUDIX_Hydrolase"/>
    <property type="match status" value="1"/>
</dbReference>
<name>A0ABR4BUD4_9HELO</name>
<organism evidence="2 3">
    <name type="scientific">Oculimacula yallundae</name>
    <dbReference type="NCBI Taxonomy" id="86028"/>
    <lineage>
        <taxon>Eukaryota</taxon>
        <taxon>Fungi</taxon>
        <taxon>Dikarya</taxon>
        <taxon>Ascomycota</taxon>
        <taxon>Pezizomycotina</taxon>
        <taxon>Leotiomycetes</taxon>
        <taxon>Helotiales</taxon>
        <taxon>Ploettnerulaceae</taxon>
        <taxon>Oculimacula</taxon>
    </lineage>
</organism>
<reference evidence="2 3" key="1">
    <citation type="journal article" date="2024" name="Commun. Biol.">
        <title>Comparative genomic analysis of thermophilic fungi reveals convergent evolutionary adaptations and gene losses.</title>
        <authorList>
            <person name="Steindorff A.S."/>
            <person name="Aguilar-Pontes M.V."/>
            <person name="Robinson A.J."/>
            <person name="Andreopoulos B."/>
            <person name="LaButti K."/>
            <person name="Kuo A."/>
            <person name="Mondo S."/>
            <person name="Riley R."/>
            <person name="Otillar R."/>
            <person name="Haridas S."/>
            <person name="Lipzen A."/>
            <person name="Grimwood J."/>
            <person name="Schmutz J."/>
            <person name="Clum A."/>
            <person name="Reid I.D."/>
            <person name="Moisan M.C."/>
            <person name="Butler G."/>
            <person name="Nguyen T.T.M."/>
            <person name="Dewar K."/>
            <person name="Conant G."/>
            <person name="Drula E."/>
            <person name="Henrissat B."/>
            <person name="Hansel C."/>
            <person name="Singer S."/>
            <person name="Hutchinson M.I."/>
            <person name="de Vries R.P."/>
            <person name="Natvig D.O."/>
            <person name="Powell A.J."/>
            <person name="Tsang A."/>
            <person name="Grigoriev I.V."/>
        </authorList>
    </citation>
    <scope>NUCLEOTIDE SEQUENCE [LARGE SCALE GENOMIC DNA]</scope>
    <source>
        <strain evidence="2 3">CBS 494.80</strain>
    </source>
</reference>
<evidence type="ECO:0000259" key="1">
    <source>
        <dbReference type="PROSITE" id="PS51462"/>
    </source>
</evidence>
<dbReference type="EMBL" id="JAZHXI010000021">
    <property type="protein sequence ID" value="KAL2060721.1"/>
    <property type="molecule type" value="Genomic_DNA"/>
</dbReference>
<dbReference type="InterPro" id="IPR000086">
    <property type="entry name" value="NUDIX_hydrolase_dom"/>
</dbReference>
<dbReference type="InterPro" id="IPR015797">
    <property type="entry name" value="NUDIX_hydrolase-like_dom_sf"/>
</dbReference>
<dbReference type="PANTHER" id="PTHR43736">
    <property type="entry name" value="ADP-RIBOSE PYROPHOSPHATASE"/>
    <property type="match status" value="1"/>
</dbReference>
<proteinExistence type="predicted"/>
<feature type="domain" description="Nudix hydrolase" evidence="1">
    <location>
        <begin position="33"/>
        <end position="186"/>
    </location>
</feature>
<accession>A0ABR4BUD4</accession>
<dbReference type="SUPFAM" id="SSF55811">
    <property type="entry name" value="Nudix"/>
    <property type="match status" value="1"/>
</dbReference>
<dbReference type="Proteomes" id="UP001595075">
    <property type="component" value="Unassembled WGS sequence"/>
</dbReference>
<dbReference type="PANTHER" id="PTHR43736:SF1">
    <property type="entry name" value="DIHYDRONEOPTERIN TRIPHOSPHATE DIPHOSPHATASE"/>
    <property type="match status" value="1"/>
</dbReference>
<keyword evidence="3" id="KW-1185">Reference proteome</keyword>
<dbReference type="PROSITE" id="PS51462">
    <property type="entry name" value="NUDIX"/>
    <property type="match status" value="1"/>
</dbReference>
<evidence type="ECO:0000313" key="2">
    <source>
        <dbReference type="EMBL" id="KAL2060721.1"/>
    </source>
</evidence>
<protein>
    <recommendedName>
        <fullName evidence="1">Nudix hydrolase domain-containing protein</fullName>
    </recommendedName>
</protein>